<dbReference type="GO" id="GO:0016020">
    <property type="term" value="C:membrane"/>
    <property type="evidence" value="ECO:0007669"/>
    <property type="project" value="UniProtKB-SubCell"/>
</dbReference>
<evidence type="ECO:0000256" key="5">
    <source>
        <dbReference type="ARBA" id="ARBA00022827"/>
    </source>
</evidence>
<keyword evidence="11" id="KW-1185">Reference proteome</keyword>
<dbReference type="GO" id="GO:0071949">
    <property type="term" value="F:FAD binding"/>
    <property type="evidence" value="ECO:0007669"/>
    <property type="project" value="InterPro"/>
</dbReference>
<dbReference type="Proteomes" id="UP000191500">
    <property type="component" value="Unassembled WGS sequence"/>
</dbReference>
<dbReference type="STRING" id="36646.A0A1V6V7U5"/>
<reference evidence="11" key="1">
    <citation type="journal article" date="2017" name="Nat. Microbiol.">
        <title>Global analysis of biosynthetic gene clusters reveals vast potential of secondary metabolite production in Penicillium species.</title>
        <authorList>
            <person name="Nielsen J.C."/>
            <person name="Grijseels S."/>
            <person name="Prigent S."/>
            <person name="Ji B."/>
            <person name="Dainat J."/>
            <person name="Nielsen K.F."/>
            <person name="Frisvad J.C."/>
            <person name="Workman M."/>
            <person name="Nielsen J."/>
        </authorList>
    </citation>
    <scope>NUCLEOTIDE SEQUENCE [LARGE SCALE GENOMIC DNA]</scope>
    <source>
        <strain evidence="11">IBT 31321</strain>
    </source>
</reference>
<dbReference type="GO" id="GO:0004497">
    <property type="term" value="F:monooxygenase activity"/>
    <property type="evidence" value="ECO:0007669"/>
    <property type="project" value="InterPro"/>
</dbReference>
<evidence type="ECO:0000256" key="7">
    <source>
        <dbReference type="ARBA" id="ARBA00023002"/>
    </source>
</evidence>
<keyword evidence="4" id="KW-0812">Transmembrane</keyword>
<accession>A0A1V6V7U5</accession>
<evidence type="ECO:0000259" key="9">
    <source>
        <dbReference type="Pfam" id="PF01494"/>
    </source>
</evidence>
<proteinExistence type="inferred from homology"/>
<comment type="subcellular location">
    <subcellularLocation>
        <location evidence="1">Membrane</location>
    </subcellularLocation>
</comment>
<keyword evidence="7" id="KW-0560">Oxidoreductase</keyword>
<dbReference type="InterPro" id="IPR036188">
    <property type="entry name" value="FAD/NAD-bd_sf"/>
</dbReference>
<sequence length="452" mass="50384">MSSRSTKFKVIVVGGGPIGLTAAHALHLAGIDFVVLERRLEIFEDRGASLIVHPHTLRVLHQFGILDDLLPRGVELDHHLSFTADGHVFAEGNRYGLIREYHGHGPVAFHRAELLESMYNGLPEGAKEKILTDKKLTDLTTTHDGVTATCADGSVFHGSVIIGADGVYSKTRQIMRDLALKENATRSWDPVHPYTATYQLLFGSFPSPSPAGQGYDIQSKGKAIMYFSGTDRGWFFLYKRLPRPTSERRIYTQKDVDAVAEEFAEFPLTQTVKVKDVWPRMLGAGLTNLDEGIVKHWSFGRIVLVGDACHKMTTHLGLGFNHGIQDIVVLCNSLRKAVRAASGSQGPRAKVLTEIFENYQAVRMSSVCSLEGDVAKSGLETRMHAWHNPCYYLLSRYLSVPHTIEVLFMKYVMAPEFRKGQVLDYVTGEERMKGKISWVYPVSPTTVKTDYS</sequence>
<dbReference type="InterPro" id="IPR050562">
    <property type="entry name" value="FAD_mOase_fung"/>
</dbReference>
<dbReference type="Pfam" id="PF01494">
    <property type="entry name" value="FAD_binding_3"/>
    <property type="match status" value="1"/>
</dbReference>
<keyword evidence="8" id="KW-0472">Membrane</keyword>
<comment type="similarity">
    <text evidence="2">Belongs to the paxM FAD-dependent monooxygenase family.</text>
</comment>
<keyword evidence="5" id="KW-0274">FAD</keyword>
<evidence type="ECO:0000256" key="8">
    <source>
        <dbReference type="ARBA" id="ARBA00023136"/>
    </source>
</evidence>
<dbReference type="PANTHER" id="PTHR47356:SF2">
    <property type="entry name" value="FAD-BINDING DOMAIN-CONTAINING PROTEIN-RELATED"/>
    <property type="match status" value="1"/>
</dbReference>
<dbReference type="PRINTS" id="PR00420">
    <property type="entry name" value="RNGMNOXGNASE"/>
</dbReference>
<dbReference type="Gene3D" id="3.50.50.60">
    <property type="entry name" value="FAD/NAD(P)-binding domain"/>
    <property type="match status" value="1"/>
</dbReference>
<evidence type="ECO:0000313" key="11">
    <source>
        <dbReference type="Proteomes" id="UP000191500"/>
    </source>
</evidence>
<dbReference type="InterPro" id="IPR002938">
    <property type="entry name" value="FAD-bd"/>
</dbReference>
<organism evidence="10 11">
    <name type="scientific">Penicillium coprophilum</name>
    <dbReference type="NCBI Taxonomy" id="36646"/>
    <lineage>
        <taxon>Eukaryota</taxon>
        <taxon>Fungi</taxon>
        <taxon>Dikarya</taxon>
        <taxon>Ascomycota</taxon>
        <taxon>Pezizomycotina</taxon>
        <taxon>Eurotiomycetes</taxon>
        <taxon>Eurotiomycetidae</taxon>
        <taxon>Eurotiales</taxon>
        <taxon>Aspergillaceae</taxon>
        <taxon>Penicillium</taxon>
    </lineage>
</organism>
<keyword evidence="3" id="KW-0285">Flavoprotein</keyword>
<comment type="caution">
    <text evidence="10">The sequence shown here is derived from an EMBL/GenBank/DDBJ whole genome shotgun (WGS) entry which is preliminary data.</text>
</comment>
<dbReference type="PANTHER" id="PTHR47356">
    <property type="entry name" value="FAD-DEPENDENT MONOOXYGENASE ASQG-RELATED"/>
    <property type="match status" value="1"/>
</dbReference>
<evidence type="ECO:0000256" key="4">
    <source>
        <dbReference type="ARBA" id="ARBA00022692"/>
    </source>
</evidence>
<evidence type="ECO:0000256" key="3">
    <source>
        <dbReference type="ARBA" id="ARBA00022630"/>
    </source>
</evidence>
<feature type="domain" description="FAD-binding" evidence="9">
    <location>
        <begin position="8"/>
        <end position="340"/>
    </location>
</feature>
<name>A0A1V6V7U5_9EURO</name>
<evidence type="ECO:0000256" key="1">
    <source>
        <dbReference type="ARBA" id="ARBA00004370"/>
    </source>
</evidence>
<keyword evidence="6" id="KW-1133">Transmembrane helix</keyword>
<dbReference type="SUPFAM" id="SSF51905">
    <property type="entry name" value="FAD/NAD(P)-binding domain"/>
    <property type="match status" value="1"/>
</dbReference>
<gene>
    <name evidence="10" type="ORF">PENCOP_c001G01213</name>
</gene>
<evidence type="ECO:0000256" key="2">
    <source>
        <dbReference type="ARBA" id="ARBA00007992"/>
    </source>
</evidence>
<protein>
    <recommendedName>
        <fullName evidence="9">FAD-binding domain-containing protein</fullName>
    </recommendedName>
</protein>
<dbReference type="AlphaFoldDB" id="A0A1V6V7U5"/>
<evidence type="ECO:0000313" key="10">
    <source>
        <dbReference type="EMBL" id="OQE46716.1"/>
    </source>
</evidence>
<dbReference type="EMBL" id="MDDG01000001">
    <property type="protein sequence ID" value="OQE46716.1"/>
    <property type="molecule type" value="Genomic_DNA"/>
</dbReference>
<evidence type="ECO:0000256" key="6">
    <source>
        <dbReference type="ARBA" id="ARBA00022989"/>
    </source>
</evidence>